<name>A0A938YUN3_9ARCH</name>
<evidence type="ECO:0000313" key="2">
    <source>
        <dbReference type="Proteomes" id="UP000809243"/>
    </source>
</evidence>
<dbReference type="AlphaFoldDB" id="A0A938YUN3"/>
<proteinExistence type="predicted"/>
<accession>A0A938YUN3</accession>
<evidence type="ECO:0000313" key="1">
    <source>
        <dbReference type="EMBL" id="MBN2067851.1"/>
    </source>
</evidence>
<comment type="caution">
    <text evidence="1">The sequence shown here is derived from an EMBL/GenBank/DDBJ whole genome shotgun (WGS) entry which is preliminary data.</text>
</comment>
<organism evidence="1 2">
    <name type="scientific">Candidatus Iainarchaeum sp</name>
    <dbReference type="NCBI Taxonomy" id="3101447"/>
    <lineage>
        <taxon>Archaea</taxon>
        <taxon>Candidatus Iainarchaeota</taxon>
        <taxon>Candidatus Iainarchaeia</taxon>
        <taxon>Candidatus Iainarchaeales</taxon>
        <taxon>Candidatus Iainarchaeaceae</taxon>
        <taxon>Candidatus Iainarchaeum</taxon>
    </lineage>
</organism>
<dbReference type="Proteomes" id="UP000809243">
    <property type="component" value="Unassembled WGS sequence"/>
</dbReference>
<dbReference type="EMBL" id="JAFGDB010000092">
    <property type="protein sequence ID" value="MBN2067851.1"/>
    <property type="molecule type" value="Genomic_DNA"/>
</dbReference>
<gene>
    <name evidence="1" type="ORF">JW744_05265</name>
</gene>
<reference evidence="1" key="1">
    <citation type="submission" date="2021-01" db="EMBL/GenBank/DDBJ databases">
        <title>Active Sulfur Cycling in an Early Earth Analoge.</title>
        <authorList>
            <person name="Hahn C.R."/>
            <person name="Youssef N.H."/>
            <person name="Elshahed M."/>
        </authorList>
    </citation>
    <scope>NUCLEOTIDE SEQUENCE</scope>
    <source>
        <strain evidence="1">Zod_Metabat.1151</strain>
    </source>
</reference>
<sequence length="72" mass="8116">MAQLESPQQKTHNRRNLNACNCKNAIFEAPAAPIQRDCSNRRIKAGLNKGASSRGYWKTTAKEPNLTYKKIL</sequence>
<protein>
    <submittedName>
        <fullName evidence="1">Uncharacterized protein</fullName>
    </submittedName>
</protein>